<evidence type="ECO:0000313" key="1">
    <source>
        <dbReference type="EMBL" id="MBX45535.1"/>
    </source>
</evidence>
<name>A0A2P2NSW3_RHIMU</name>
<dbReference type="AlphaFoldDB" id="A0A2P2NSW3"/>
<organism evidence="1">
    <name type="scientific">Rhizophora mucronata</name>
    <name type="common">Asiatic mangrove</name>
    <dbReference type="NCBI Taxonomy" id="61149"/>
    <lineage>
        <taxon>Eukaryota</taxon>
        <taxon>Viridiplantae</taxon>
        <taxon>Streptophyta</taxon>
        <taxon>Embryophyta</taxon>
        <taxon>Tracheophyta</taxon>
        <taxon>Spermatophyta</taxon>
        <taxon>Magnoliopsida</taxon>
        <taxon>eudicotyledons</taxon>
        <taxon>Gunneridae</taxon>
        <taxon>Pentapetalae</taxon>
        <taxon>rosids</taxon>
        <taxon>fabids</taxon>
        <taxon>Malpighiales</taxon>
        <taxon>Rhizophoraceae</taxon>
        <taxon>Rhizophora</taxon>
    </lineage>
</organism>
<sequence length="57" mass="6462">MPNVIVDTGIVAEVCLLFRWKMESGFWLLVRYWWGGVLAPSGHTMLVGMDASFERGM</sequence>
<protein>
    <submittedName>
        <fullName evidence="1">Uncharacterized protein</fullName>
    </submittedName>
</protein>
<reference evidence="1" key="1">
    <citation type="submission" date="2018-02" db="EMBL/GenBank/DDBJ databases">
        <title>Rhizophora mucronata_Transcriptome.</title>
        <authorList>
            <person name="Meera S.P."/>
            <person name="Sreeshan A."/>
            <person name="Augustine A."/>
        </authorList>
    </citation>
    <scope>NUCLEOTIDE SEQUENCE</scope>
    <source>
        <tissue evidence="1">Leaf</tissue>
    </source>
</reference>
<dbReference type="EMBL" id="GGEC01065051">
    <property type="protein sequence ID" value="MBX45535.1"/>
    <property type="molecule type" value="Transcribed_RNA"/>
</dbReference>
<proteinExistence type="predicted"/>
<accession>A0A2P2NSW3</accession>